<evidence type="ECO:0000256" key="4">
    <source>
        <dbReference type="ARBA" id="ARBA00023242"/>
    </source>
</evidence>
<dbReference type="AlphaFoldDB" id="A0AAE0CSG1"/>
<keyword evidence="4" id="KW-0539">Nucleus</keyword>
<feature type="domain" description="JmjC" evidence="5">
    <location>
        <begin position="1"/>
        <end position="93"/>
    </location>
</feature>
<dbReference type="Proteomes" id="UP001280121">
    <property type="component" value="Unassembled WGS sequence"/>
</dbReference>
<dbReference type="GO" id="GO:0003712">
    <property type="term" value="F:transcription coregulator activity"/>
    <property type="evidence" value="ECO:0007669"/>
    <property type="project" value="TreeGrafter"/>
</dbReference>
<dbReference type="InterPro" id="IPR003347">
    <property type="entry name" value="JmjC_dom"/>
</dbReference>
<dbReference type="GO" id="GO:0006357">
    <property type="term" value="P:regulation of transcription by RNA polymerase II"/>
    <property type="evidence" value="ECO:0007669"/>
    <property type="project" value="TreeGrafter"/>
</dbReference>
<sequence length="123" mass="14535">MHCFRTRKMIVDEQVAEMNMEAKRRCVPVSRLKLMKEYGIEPWTFVQNLGDTVFIPTLCPHQVRNLKSYTKIAIDIISPENVVECFRLTEEFPRLPQYHKAKEDKLEVKKTIVHDVDFVVRSI</sequence>
<evidence type="ECO:0000256" key="1">
    <source>
        <dbReference type="ARBA" id="ARBA00004123"/>
    </source>
</evidence>
<keyword evidence="7" id="KW-1185">Reference proteome</keyword>
<dbReference type="InterPro" id="IPR045109">
    <property type="entry name" value="LSDs-like"/>
</dbReference>
<dbReference type="EMBL" id="JANJYI010000001">
    <property type="protein sequence ID" value="KAK2661767.1"/>
    <property type="molecule type" value="Genomic_DNA"/>
</dbReference>
<evidence type="ECO:0000313" key="6">
    <source>
        <dbReference type="EMBL" id="KAK2661767.1"/>
    </source>
</evidence>
<name>A0AAE0CSG1_9ROSI</name>
<protein>
    <recommendedName>
        <fullName evidence="5">JmjC domain-containing protein</fullName>
    </recommendedName>
</protein>
<accession>A0AAE0CSG1</accession>
<dbReference type="Gene3D" id="2.60.120.650">
    <property type="entry name" value="Cupin"/>
    <property type="match status" value="1"/>
</dbReference>
<comment type="similarity">
    <text evidence="2">Belongs to the JARID1 histone demethylase family.</text>
</comment>
<organism evidence="6 7">
    <name type="scientific">Dipteronia dyeriana</name>
    <dbReference type="NCBI Taxonomy" id="168575"/>
    <lineage>
        <taxon>Eukaryota</taxon>
        <taxon>Viridiplantae</taxon>
        <taxon>Streptophyta</taxon>
        <taxon>Embryophyta</taxon>
        <taxon>Tracheophyta</taxon>
        <taxon>Spermatophyta</taxon>
        <taxon>Magnoliopsida</taxon>
        <taxon>eudicotyledons</taxon>
        <taxon>Gunneridae</taxon>
        <taxon>Pentapetalae</taxon>
        <taxon>rosids</taxon>
        <taxon>malvids</taxon>
        <taxon>Sapindales</taxon>
        <taxon>Sapindaceae</taxon>
        <taxon>Hippocastanoideae</taxon>
        <taxon>Acereae</taxon>
        <taxon>Dipteronia</taxon>
    </lineage>
</organism>
<dbReference type="PANTHER" id="PTHR12549">
    <property type="entry name" value="JMJC DOMAIN-CONTAINING HISTONE DEMETHYLATION PROTEIN"/>
    <property type="match status" value="1"/>
</dbReference>
<evidence type="ECO:0000256" key="2">
    <source>
        <dbReference type="ARBA" id="ARBA00006801"/>
    </source>
</evidence>
<dbReference type="GO" id="GO:0046872">
    <property type="term" value="F:metal ion binding"/>
    <property type="evidence" value="ECO:0007669"/>
    <property type="project" value="UniProtKB-KW"/>
</dbReference>
<gene>
    <name evidence="6" type="ORF">Ddye_000341</name>
</gene>
<dbReference type="GO" id="GO:0032454">
    <property type="term" value="F:histone H3K9 demethylase activity"/>
    <property type="evidence" value="ECO:0007669"/>
    <property type="project" value="InterPro"/>
</dbReference>
<dbReference type="PANTHER" id="PTHR12549:SF11">
    <property type="entry name" value="LYSINE-SPECIFIC DEMETHYLASE JMJ25"/>
    <property type="match status" value="1"/>
</dbReference>
<comment type="caution">
    <text evidence="6">The sequence shown here is derived from an EMBL/GenBank/DDBJ whole genome shotgun (WGS) entry which is preliminary data.</text>
</comment>
<evidence type="ECO:0000256" key="3">
    <source>
        <dbReference type="ARBA" id="ARBA00022723"/>
    </source>
</evidence>
<evidence type="ECO:0000259" key="5">
    <source>
        <dbReference type="PROSITE" id="PS51184"/>
    </source>
</evidence>
<dbReference type="PROSITE" id="PS51184">
    <property type="entry name" value="JMJC"/>
    <property type="match status" value="1"/>
</dbReference>
<evidence type="ECO:0000313" key="7">
    <source>
        <dbReference type="Proteomes" id="UP001280121"/>
    </source>
</evidence>
<proteinExistence type="inferred from homology"/>
<reference evidence="6" key="1">
    <citation type="journal article" date="2023" name="Plant J.">
        <title>Genome sequences and population genomics provide insights into the demographic history, inbreeding, and mutation load of two 'living fossil' tree species of Dipteronia.</title>
        <authorList>
            <person name="Feng Y."/>
            <person name="Comes H.P."/>
            <person name="Chen J."/>
            <person name="Zhu S."/>
            <person name="Lu R."/>
            <person name="Zhang X."/>
            <person name="Li P."/>
            <person name="Qiu J."/>
            <person name="Olsen K.M."/>
            <person name="Qiu Y."/>
        </authorList>
    </citation>
    <scope>NUCLEOTIDE SEQUENCE</scope>
    <source>
        <strain evidence="6">KIB01</strain>
    </source>
</reference>
<dbReference type="GO" id="GO:0000118">
    <property type="term" value="C:histone deacetylase complex"/>
    <property type="evidence" value="ECO:0007669"/>
    <property type="project" value="TreeGrafter"/>
</dbReference>
<dbReference type="GO" id="GO:0000785">
    <property type="term" value="C:chromatin"/>
    <property type="evidence" value="ECO:0007669"/>
    <property type="project" value="TreeGrafter"/>
</dbReference>
<keyword evidence="3" id="KW-0479">Metal-binding</keyword>
<comment type="subcellular location">
    <subcellularLocation>
        <location evidence="1">Nucleus</location>
    </subcellularLocation>
</comment>
<dbReference type="SUPFAM" id="SSF51197">
    <property type="entry name" value="Clavaminate synthase-like"/>
    <property type="match status" value="1"/>
</dbReference>
<dbReference type="Pfam" id="PF02373">
    <property type="entry name" value="JmjC"/>
    <property type="match status" value="1"/>
</dbReference>
<dbReference type="GO" id="GO:0031490">
    <property type="term" value="F:chromatin DNA binding"/>
    <property type="evidence" value="ECO:0007669"/>
    <property type="project" value="TreeGrafter"/>
</dbReference>